<dbReference type="RefSeq" id="WP_105737708.1">
    <property type="nucleotide sequence ID" value="NZ_PVBT01000009.1"/>
</dbReference>
<protein>
    <submittedName>
        <fullName evidence="3">NADPH:quinone oxidoreductase</fullName>
    </submittedName>
</protein>
<proteinExistence type="predicted"/>
<gene>
    <name evidence="3" type="ORF">C5750_24430</name>
</gene>
<dbReference type="InterPro" id="IPR036291">
    <property type="entry name" value="NAD(P)-bd_dom_sf"/>
</dbReference>
<dbReference type="OrthoDB" id="9792321at2"/>
<dbReference type="Gene3D" id="3.40.50.720">
    <property type="entry name" value="NAD(P)-binding Rossmann-like Domain"/>
    <property type="match status" value="1"/>
</dbReference>
<reference evidence="3 4" key="1">
    <citation type="submission" date="2018-02" db="EMBL/GenBank/DDBJ databases">
        <title>The draft genome of Phyllobacterium myrsinacearum DSM5892.</title>
        <authorList>
            <person name="Li L."/>
            <person name="Liu L."/>
            <person name="Zhang X."/>
            <person name="Wang T."/>
        </authorList>
    </citation>
    <scope>NUCLEOTIDE SEQUENCE [LARGE SCALE GENOMIC DNA]</scope>
    <source>
        <strain evidence="3 4">DSM 5892</strain>
    </source>
</reference>
<dbReference type="EMBL" id="PVBT01000009">
    <property type="protein sequence ID" value="PRD49968.1"/>
    <property type="molecule type" value="Genomic_DNA"/>
</dbReference>
<name>A0A2S9JB01_9HYPH</name>
<feature type="domain" description="Enoyl reductase (ER)" evidence="2">
    <location>
        <begin position="12"/>
        <end position="330"/>
    </location>
</feature>
<dbReference type="InterPro" id="IPR020843">
    <property type="entry name" value="ER"/>
</dbReference>
<dbReference type="Gene3D" id="3.90.180.10">
    <property type="entry name" value="Medium-chain alcohol dehydrogenases, catalytic domain"/>
    <property type="match status" value="1"/>
</dbReference>
<dbReference type="InterPro" id="IPR050700">
    <property type="entry name" value="YIM1/Zinc_Alcohol_DH_Fams"/>
</dbReference>
<accession>A0A2S9JB01</accession>
<dbReference type="PROSITE" id="PS01162">
    <property type="entry name" value="QOR_ZETA_CRYSTAL"/>
    <property type="match status" value="1"/>
</dbReference>
<dbReference type="Proteomes" id="UP000238563">
    <property type="component" value="Unassembled WGS sequence"/>
</dbReference>
<dbReference type="InterPro" id="IPR011032">
    <property type="entry name" value="GroES-like_sf"/>
</dbReference>
<evidence type="ECO:0000313" key="4">
    <source>
        <dbReference type="Proteomes" id="UP000238563"/>
    </source>
</evidence>
<dbReference type="Pfam" id="PF08240">
    <property type="entry name" value="ADH_N"/>
    <property type="match status" value="1"/>
</dbReference>
<keyword evidence="1" id="KW-0560">Oxidoreductase</keyword>
<dbReference type="PANTHER" id="PTHR11695:SF294">
    <property type="entry name" value="RETICULON-4-INTERACTING PROTEIN 1, MITOCHONDRIAL"/>
    <property type="match status" value="1"/>
</dbReference>
<dbReference type="AlphaFoldDB" id="A0A2S9JB01"/>
<dbReference type="InterPro" id="IPR013154">
    <property type="entry name" value="ADH-like_N"/>
</dbReference>
<sequence length="333" mass="36349">MKAFLVDRYAKGAVLRFGESPEPELRETDVMVQIHAASVNVLDAKIKDGEFKLILPYRLPLILGNDVSGIVVRVGSKVSRFKPGDEVYARPRQDRIGTFAEFIAMNEADVAIKPNNLTMEEAASIPLVALTAWQVLVERANLQKGQKVLIHAGSGGVGTIAIQLAKHLGALVATTTSTSNFDLVKSLGADVVIDYKTQNFEEVLKDYDVVVNSLGTDTLEKSLRVLKPGGKLISISGPPDPAFAKQNSSGWLLQQVVRLLSFGIRRKSKRHQVSYSFLFMTADGEQLAKITALIEAGVIRPVVDRIFSFAKTNEALTYVETGRAKGKVVIAMR</sequence>
<comment type="caution">
    <text evidence="3">The sequence shown here is derived from an EMBL/GenBank/DDBJ whole genome shotgun (WGS) entry which is preliminary data.</text>
</comment>
<dbReference type="SUPFAM" id="SSF50129">
    <property type="entry name" value="GroES-like"/>
    <property type="match status" value="1"/>
</dbReference>
<dbReference type="CDD" id="cd05289">
    <property type="entry name" value="MDR_like_2"/>
    <property type="match status" value="1"/>
</dbReference>
<evidence type="ECO:0000313" key="3">
    <source>
        <dbReference type="EMBL" id="PRD49968.1"/>
    </source>
</evidence>
<dbReference type="GO" id="GO:0008270">
    <property type="term" value="F:zinc ion binding"/>
    <property type="evidence" value="ECO:0007669"/>
    <property type="project" value="InterPro"/>
</dbReference>
<dbReference type="InterPro" id="IPR002364">
    <property type="entry name" value="Quin_OxRdtase/zeta-crystal_CS"/>
</dbReference>
<dbReference type="SMART" id="SM00829">
    <property type="entry name" value="PKS_ER"/>
    <property type="match status" value="1"/>
</dbReference>
<dbReference type="PANTHER" id="PTHR11695">
    <property type="entry name" value="ALCOHOL DEHYDROGENASE RELATED"/>
    <property type="match status" value="1"/>
</dbReference>
<dbReference type="GO" id="GO:0016491">
    <property type="term" value="F:oxidoreductase activity"/>
    <property type="evidence" value="ECO:0007669"/>
    <property type="project" value="UniProtKB-KW"/>
</dbReference>
<keyword evidence="4" id="KW-1185">Reference proteome</keyword>
<organism evidence="3 4">
    <name type="scientific">Phyllobacterium myrsinacearum</name>
    <dbReference type="NCBI Taxonomy" id="28101"/>
    <lineage>
        <taxon>Bacteria</taxon>
        <taxon>Pseudomonadati</taxon>
        <taxon>Pseudomonadota</taxon>
        <taxon>Alphaproteobacteria</taxon>
        <taxon>Hyphomicrobiales</taxon>
        <taxon>Phyllobacteriaceae</taxon>
        <taxon>Phyllobacterium</taxon>
    </lineage>
</organism>
<dbReference type="SUPFAM" id="SSF51735">
    <property type="entry name" value="NAD(P)-binding Rossmann-fold domains"/>
    <property type="match status" value="1"/>
</dbReference>
<dbReference type="Pfam" id="PF13602">
    <property type="entry name" value="ADH_zinc_N_2"/>
    <property type="match status" value="1"/>
</dbReference>
<evidence type="ECO:0000256" key="1">
    <source>
        <dbReference type="ARBA" id="ARBA00023002"/>
    </source>
</evidence>
<evidence type="ECO:0000259" key="2">
    <source>
        <dbReference type="SMART" id="SM00829"/>
    </source>
</evidence>